<accession>A0A2M8ZBZ0</accession>
<protein>
    <submittedName>
        <fullName evidence="2">Uncharacterized protein</fullName>
    </submittedName>
</protein>
<dbReference type="EMBL" id="PGET01000001">
    <property type="protein sequence ID" value="PJJ30950.1"/>
    <property type="molecule type" value="Genomic_DNA"/>
</dbReference>
<dbReference type="Proteomes" id="UP000231092">
    <property type="component" value="Unassembled WGS sequence"/>
</dbReference>
<organism evidence="2 3">
    <name type="scientific">[Clostridium] celerecrescens 18A</name>
    <dbReference type="NCBI Taxonomy" id="1286362"/>
    <lineage>
        <taxon>Bacteria</taxon>
        <taxon>Bacillati</taxon>
        <taxon>Bacillota</taxon>
        <taxon>Clostridia</taxon>
        <taxon>Lachnospirales</taxon>
        <taxon>Lachnospiraceae</taxon>
        <taxon>Lacrimispora</taxon>
    </lineage>
</organism>
<feature type="transmembrane region" description="Helical" evidence="1">
    <location>
        <begin position="34"/>
        <end position="54"/>
    </location>
</feature>
<keyword evidence="1" id="KW-0812">Transmembrane</keyword>
<keyword evidence="1" id="KW-0472">Membrane</keyword>
<comment type="caution">
    <text evidence="2">The sequence shown here is derived from an EMBL/GenBank/DDBJ whole genome shotgun (WGS) entry which is preliminary data.</text>
</comment>
<keyword evidence="1" id="KW-1133">Transmembrane helix</keyword>
<evidence type="ECO:0000313" key="2">
    <source>
        <dbReference type="EMBL" id="PJJ30950.1"/>
    </source>
</evidence>
<proteinExistence type="predicted"/>
<gene>
    <name evidence="2" type="ORF">H171_4572</name>
</gene>
<feature type="transmembrane region" description="Helical" evidence="1">
    <location>
        <begin position="6"/>
        <end position="22"/>
    </location>
</feature>
<dbReference type="AlphaFoldDB" id="A0A2M8ZBZ0"/>
<evidence type="ECO:0000256" key="1">
    <source>
        <dbReference type="SAM" id="Phobius"/>
    </source>
</evidence>
<evidence type="ECO:0000313" key="3">
    <source>
        <dbReference type="Proteomes" id="UP000231092"/>
    </source>
</evidence>
<name>A0A2M8ZBZ0_9FIRM</name>
<feature type="transmembrane region" description="Helical" evidence="1">
    <location>
        <begin position="69"/>
        <end position="91"/>
    </location>
</feature>
<sequence length="99" mass="11809">MLILQMILLITPGIIATYIYKYKKKCDLTLKSWLYNVIKFAFIIFWILNVYQYLRGFGDFVWTSFSTQFILRYILITLSLAIILPHINLFLSRYSDTPL</sequence>
<reference evidence="2 3" key="1">
    <citation type="submission" date="2017-11" db="EMBL/GenBank/DDBJ databases">
        <title>Understudied soil microbes with underappreciated capabilities: Untangling the Clostridium saccharolyticum group.</title>
        <authorList>
            <person name="Leschine S."/>
        </authorList>
    </citation>
    <scope>NUCLEOTIDE SEQUENCE [LARGE SCALE GENOMIC DNA]</scope>
    <source>
        <strain evidence="2 3">18A</strain>
    </source>
</reference>